<name>A0A074YJW1_AURSE</name>
<dbReference type="RefSeq" id="XP_013346564.1">
    <property type="nucleotide sequence ID" value="XM_013491110.1"/>
</dbReference>
<dbReference type="GeneID" id="25369064"/>
<accession>A0A074YJW1</accession>
<evidence type="ECO:0000313" key="2">
    <source>
        <dbReference type="Proteomes" id="UP000030641"/>
    </source>
</evidence>
<keyword evidence="2" id="KW-1185">Reference proteome</keyword>
<reference evidence="1 2" key="1">
    <citation type="journal article" date="2014" name="BMC Genomics">
        <title>Genome sequencing of four Aureobasidium pullulans varieties: biotechnological potential, stress tolerance, and description of new species.</title>
        <authorList>
            <person name="Gostin Ar C."/>
            <person name="Ohm R.A."/>
            <person name="Kogej T."/>
            <person name="Sonjak S."/>
            <person name="Turk M."/>
            <person name="Zajc J."/>
            <person name="Zalar P."/>
            <person name="Grube M."/>
            <person name="Sun H."/>
            <person name="Han J."/>
            <person name="Sharma A."/>
            <person name="Chiniquy J."/>
            <person name="Ngan C.Y."/>
            <person name="Lipzen A."/>
            <person name="Barry K."/>
            <person name="Grigoriev I.V."/>
            <person name="Gunde-Cimerman N."/>
        </authorList>
    </citation>
    <scope>NUCLEOTIDE SEQUENCE [LARGE SCALE GENOMIC DNA]</scope>
    <source>
        <strain evidence="1 2">EXF-2481</strain>
    </source>
</reference>
<dbReference type="InParanoid" id="A0A074YJW1"/>
<dbReference type="HOGENOM" id="CLU_1304643_0_0_1"/>
<dbReference type="AlphaFoldDB" id="A0A074YJW1"/>
<protein>
    <submittedName>
        <fullName evidence="1">Uncharacterized protein</fullName>
    </submittedName>
</protein>
<proteinExistence type="predicted"/>
<organism evidence="1 2">
    <name type="scientific">Aureobasidium subglaciale (strain EXF-2481)</name>
    <name type="common">Aureobasidium pullulans var. subglaciale</name>
    <dbReference type="NCBI Taxonomy" id="1043005"/>
    <lineage>
        <taxon>Eukaryota</taxon>
        <taxon>Fungi</taxon>
        <taxon>Dikarya</taxon>
        <taxon>Ascomycota</taxon>
        <taxon>Pezizomycotina</taxon>
        <taxon>Dothideomycetes</taxon>
        <taxon>Dothideomycetidae</taxon>
        <taxon>Dothideales</taxon>
        <taxon>Saccotheciaceae</taxon>
        <taxon>Aureobasidium</taxon>
    </lineage>
</organism>
<sequence>MRKRYVSSTWVRAGFRHRSHTERKRMLASKVKVAGRLTEDIYESDTQPRCPLVKHGACMYHGTARLCHSSCMHAHVTSSGSRTRSSICLSALLDRTVTLGNSTECTDTANPVFCSSLNSNDIREFQDMFDLVPSFIIVALPRSTVNAFPGRRYTMESALADVRGELRSGINRVGANAQSLTCSKIILGRPISVCSRRHHASATRHRWTRQD</sequence>
<dbReference type="Proteomes" id="UP000030641">
    <property type="component" value="Unassembled WGS sequence"/>
</dbReference>
<evidence type="ECO:0000313" key="1">
    <source>
        <dbReference type="EMBL" id="KEQ97990.1"/>
    </source>
</evidence>
<dbReference type="EMBL" id="KL584753">
    <property type="protein sequence ID" value="KEQ97990.1"/>
    <property type="molecule type" value="Genomic_DNA"/>
</dbReference>
<gene>
    <name evidence="1" type="ORF">AUEXF2481DRAFT_560581</name>
</gene>